<comment type="subcellular location">
    <subcellularLocation>
        <location evidence="1">Membrane</location>
        <topology evidence="1">Multi-pass membrane protein</topology>
    </subcellularLocation>
</comment>
<dbReference type="GO" id="GO:0005886">
    <property type="term" value="C:plasma membrane"/>
    <property type="evidence" value="ECO:0007669"/>
    <property type="project" value="TreeGrafter"/>
</dbReference>
<dbReference type="PANTHER" id="PTHR38459">
    <property type="entry name" value="PROPHAGE BACTOPRENOL-LINKED GLUCOSE TRANSLOCASE HOMOLOG"/>
    <property type="match status" value="1"/>
</dbReference>
<proteinExistence type="inferred from homology"/>
<evidence type="ECO:0000313" key="8">
    <source>
        <dbReference type="EMBL" id="OHA18484.1"/>
    </source>
</evidence>
<evidence type="ECO:0000313" key="9">
    <source>
        <dbReference type="Proteomes" id="UP000178873"/>
    </source>
</evidence>
<protein>
    <recommendedName>
        <fullName evidence="7">GtrA/DPMS transmembrane domain-containing protein</fullName>
    </recommendedName>
</protein>
<gene>
    <name evidence="8" type="ORF">A2664_00885</name>
</gene>
<evidence type="ECO:0000256" key="6">
    <source>
        <dbReference type="SAM" id="Phobius"/>
    </source>
</evidence>
<dbReference type="AlphaFoldDB" id="A0A1G2M3Z7"/>
<keyword evidence="3 6" id="KW-0812">Transmembrane</keyword>
<keyword evidence="4 6" id="KW-1133">Transmembrane helix</keyword>
<comment type="similarity">
    <text evidence="2">Belongs to the GtrA family.</text>
</comment>
<organism evidence="8 9">
    <name type="scientific">Candidatus Taylorbacteria bacterium RIFCSPHIGHO2_01_FULL_46_22b</name>
    <dbReference type="NCBI Taxonomy" id="1802301"/>
    <lineage>
        <taxon>Bacteria</taxon>
        <taxon>Candidatus Tayloriibacteriota</taxon>
    </lineage>
</organism>
<keyword evidence="5 6" id="KW-0472">Membrane</keyword>
<dbReference type="InterPro" id="IPR051401">
    <property type="entry name" value="GtrA_CellWall_Glycosyl"/>
</dbReference>
<evidence type="ECO:0000259" key="7">
    <source>
        <dbReference type="Pfam" id="PF04138"/>
    </source>
</evidence>
<dbReference type="PANTHER" id="PTHR38459:SF1">
    <property type="entry name" value="PROPHAGE BACTOPRENOL-LINKED GLUCOSE TRANSLOCASE HOMOLOG"/>
    <property type="match status" value="1"/>
</dbReference>
<dbReference type="STRING" id="1802301.A2664_00885"/>
<comment type="caution">
    <text evidence="8">The sequence shown here is derived from an EMBL/GenBank/DDBJ whole genome shotgun (WGS) entry which is preliminary data.</text>
</comment>
<dbReference type="Proteomes" id="UP000178873">
    <property type="component" value="Unassembled WGS sequence"/>
</dbReference>
<sequence length="162" mass="18687">MISYYTKIKTFFWTTLKRASPFLFTVVFRFRVYVKYLVSGGSAAVANLSLLSLLVEIFHVHYLLASILAFLAGFLVSFFMQKYFTFGDTALKAAHRQLILYLFITVANLGFNTLLVYVFVDMLGVWYFGAQLIAGIIVAAESFFLYRRFVFNRDQRVLESTQ</sequence>
<evidence type="ECO:0000256" key="1">
    <source>
        <dbReference type="ARBA" id="ARBA00004141"/>
    </source>
</evidence>
<dbReference type="Pfam" id="PF04138">
    <property type="entry name" value="GtrA_DPMS_TM"/>
    <property type="match status" value="1"/>
</dbReference>
<feature type="transmembrane region" description="Helical" evidence="6">
    <location>
        <begin position="33"/>
        <end position="54"/>
    </location>
</feature>
<feature type="transmembrane region" description="Helical" evidence="6">
    <location>
        <begin position="99"/>
        <end position="120"/>
    </location>
</feature>
<name>A0A1G2M3Z7_9BACT</name>
<dbReference type="InterPro" id="IPR007267">
    <property type="entry name" value="GtrA_DPMS_TM"/>
</dbReference>
<evidence type="ECO:0000256" key="4">
    <source>
        <dbReference type="ARBA" id="ARBA00022989"/>
    </source>
</evidence>
<dbReference type="GO" id="GO:0000271">
    <property type="term" value="P:polysaccharide biosynthetic process"/>
    <property type="evidence" value="ECO:0007669"/>
    <property type="project" value="InterPro"/>
</dbReference>
<evidence type="ECO:0000256" key="3">
    <source>
        <dbReference type="ARBA" id="ARBA00022692"/>
    </source>
</evidence>
<evidence type="ECO:0000256" key="2">
    <source>
        <dbReference type="ARBA" id="ARBA00009399"/>
    </source>
</evidence>
<feature type="domain" description="GtrA/DPMS transmembrane" evidence="7">
    <location>
        <begin position="35"/>
        <end position="151"/>
    </location>
</feature>
<feature type="transmembrane region" description="Helical" evidence="6">
    <location>
        <begin position="126"/>
        <end position="146"/>
    </location>
</feature>
<dbReference type="EMBL" id="MHRF01000005">
    <property type="protein sequence ID" value="OHA18484.1"/>
    <property type="molecule type" value="Genomic_DNA"/>
</dbReference>
<reference evidence="8 9" key="1">
    <citation type="journal article" date="2016" name="Nat. Commun.">
        <title>Thousands of microbial genomes shed light on interconnected biogeochemical processes in an aquifer system.</title>
        <authorList>
            <person name="Anantharaman K."/>
            <person name="Brown C.T."/>
            <person name="Hug L.A."/>
            <person name="Sharon I."/>
            <person name="Castelle C.J."/>
            <person name="Probst A.J."/>
            <person name="Thomas B.C."/>
            <person name="Singh A."/>
            <person name="Wilkins M.J."/>
            <person name="Karaoz U."/>
            <person name="Brodie E.L."/>
            <person name="Williams K.H."/>
            <person name="Hubbard S.S."/>
            <person name="Banfield J.F."/>
        </authorList>
    </citation>
    <scope>NUCLEOTIDE SEQUENCE [LARGE SCALE GENOMIC DNA]</scope>
</reference>
<feature type="transmembrane region" description="Helical" evidence="6">
    <location>
        <begin position="60"/>
        <end position="79"/>
    </location>
</feature>
<evidence type="ECO:0000256" key="5">
    <source>
        <dbReference type="ARBA" id="ARBA00023136"/>
    </source>
</evidence>
<accession>A0A1G2M3Z7</accession>